<gene>
    <name evidence="10" type="primary">mvaD</name>
    <name evidence="10" type="ORF">KAK10_06330</name>
</gene>
<proteinExistence type="inferred from homology"/>
<evidence type="ECO:0000259" key="9">
    <source>
        <dbReference type="Pfam" id="PF22700"/>
    </source>
</evidence>
<reference evidence="10" key="1">
    <citation type="submission" date="2021-04" db="EMBL/GenBank/DDBJ databases">
        <title>Taxonomic assessment of Weissella genus.</title>
        <authorList>
            <person name="Fanelli F."/>
            <person name="Chieffi D."/>
            <person name="Dell'Aquila A."/>
            <person name="Gyu-Sung C."/>
            <person name="Franz C.M.A.P."/>
            <person name="Fusco V."/>
        </authorList>
    </citation>
    <scope>NUCLEOTIDE SEQUENCE</scope>
    <source>
        <strain evidence="10">LMG 25373</strain>
    </source>
</reference>
<dbReference type="PIRSF" id="PIRSF015950">
    <property type="entry name" value="Mev_P_decrbx"/>
    <property type="match status" value="1"/>
</dbReference>
<evidence type="ECO:0000256" key="4">
    <source>
        <dbReference type="ARBA" id="ARBA00022741"/>
    </source>
</evidence>
<evidence type="ECO:0000313" key="10">
    <source>
        <dbReference type="EMBL" id="MCM2437523.1"/>
    </source>
</evidence>
<keyword evidence="6" id="KW-0443">Lipid metabolism</keyword>
<evidence type="ECO:0000313" key="11">
    <source>
        <dbReference type="Proteomes" id="UP001057481"/>
    </source>
</evidence>
<dbReference type="InterPro" id="IPR053859">
    <property type="entry name" value="MVD-like_N"/>
</dbReference>
<dbReference type="Proteomes" id="UP001057481">
    <property type="component" value="Unassembled WGS sequence"/>
</dbReference>
<evidence type="ECO:0000256" key="2">
    <source>
        <dbReference type="ARBA" id="ARBA00012296"/>
    </source>
</evidence>
<organism evidence="10 11">
    <name type="scientific">Periweissella beninensis</name>
    <dbReference type="NCBI Taxonomy" id="504936"/>
    <lineage>
        <taxon>Bacteria</taxon>
        <taxon>Bacillati</taxon>
        <taxon>Bacillota</taxon>
        <taxon>Bacilli</taxon>
        <taxon>Lactobacillales</taxon>
        <taxon>Lactobacillaceae</taxon>
        <taxon>Periweissella</taxon>
    </lineage>
</organism>
<dbReference type="EMBL" id="JAGMVS010000064">
    <property type="protein sequence ID" value="MCM2437523.1"/>
    <property type="molecule type" value="Genomic_DNA"/>
</dbReference>
<evidence type="ECO:0000256" key="3">
    <source>
        <dbReference type="ARBA" id="ARBA00022516"/>
    </source>
</evidence>
<dbReference type="PANTHER" id="PTHR10977">
    <property type="entry name" value="DIPHOSPHOMEVALONATE DECARBOXYLASE"/>
    <property type="match status" value="1"/>
</dbReference>
<dbReference type="SUPFAM" id="SSF54211">
    <property type="entry name" value="Ribosomal protein S5 domain 2-like"/>
    <property type="match status" value="1"/>
</dbReference>
<dbReference type="NCBIfam" id="TIGR01240">
    <property type="entry name" value="mevDPdecarb"/>
    <property type="match status" value="1"/>
</dbReference>
<protein>
    <recommendedName>
        <fullName evidence="2">diphosphomevalonate decarboxylase</fullName>
        <ecNumber evidence="2">4.1.1.33</ecNumber>
    </recommendedName>
</protein>
<dbReference type="EC" id="4.1.1.33" evidence="2"/>
<sequence length="325" mass="35313">MQSTSSARAHTNIALIKYWGKKNQELIIPTTSSLSLTLDRFYTDTKVTFDDKLTADTFYLNHQQMVGPIADKTFAFLKLIRQQAQIDTFATIESINHVPTAAGLASSASAFAALAGAGSKAAGLTLTKQALSRLARRGSGSAARSIFGGFSEWHAGDNDLNSFAHPIQENVTMDIQMITVVVDAHEKKITSRMGMQHALLTSPFYQTWVNEAAKDLVAMKAAIVSNDFKALGTLAENNALQMHSLNLSAKPGFTYFNGSTLEILDLVQNLRKQQILAFATMDAGPNVKIIAQSKDTATIIDILKQAFPHVQVEIAKPGHGLIYLD</sequence>
<name>A0ABT0VI55_9LACO</name>
<keyword evidence="5" id="KW-0067">ATP-binding</keyword>
<dbReference type="InterPro" id="IPR036554">
    <property type="entry name" value="GHMP_kinase_C_sf"/>
</dbReference>
<dbReference type="GO" id="GO:0004163">
    <property type="term" value="F:diphosphomevalonate decarboxylase activity"/>
    <property type="evidence" value="ECO:0007669"/>
    <property type="project" value="UniProtKB-EC"/>
</dbReference>
<dbReference type="Gene3D" id="3.30.70.890">
    <property type="entry name" value="GHMP kinase, C-terminal domain"/>
    <property type="match status" value="1"/>
</dbReference>
<dbReference type="InterPro" id="IPR014721">
    <property type="entry name" value="Ribsml_uS5_D2-typ_fold_subgr"/>
</dbReference>
<dbReference type="InterPro" id="IPR029765">
    <property type="entry name" value="Mev_diP_decarb"/>
</dbReference>
<dbReference type="Gene3D" id="3.30.230.10">
    <property type="match status" value="1"/>
</dbReference>
<evidence type="ECO:0000256" key="1">
    <source>
        <dbReference type="ARBA" id="ARBA00008831"/>
    </source>
</evidence>
<evidence type="ECO:0000256" key="5">
    <source>
        <dbReference type="ARBA" id="ARBA00022840"/>
    </source>
</evidence>
<dbReference type="SUPFAM" id="SSF55060">
    <property type="entry name" value="GHMP Kinase, C-terminal domain"/>
    <property type="match status" value="1"/>
</dbReference>
<dbReference type="Pfam" id="PF18376">
    <property type="entry name" value="MDD_C"/>
    <property type="match status" value="1"/>
</dbReference>
<dbReference type="InterPro" id="IPR020568">
    <property type="entry name" value="Ribosomal_Su5_D2-typ_SF"/>
</dbReference>
<dbReference type="Pfam" id="PF22700">
    <property type="entry name" value="MVD-like_N"/>
    <property type="match status" value="1"/>
</dbReference>
<evidence type="ECO:0000259" key="8">
    <source>
        <dbReference type="Pfam" id="PF18376"/>
    </source>
</evidence>
<evidence type="ECO:0000256" key="6">
    <source>
        <dbReference type="ARBA" id="ARBA00023098"/>
    </source>
</evidence>
<keyword evidence="7 10" id="KW-0456">Lyase</keyword>
<keyword evidence="4" id="KW-0547">Nucleotide-binding</keyword>
<dbReference type="RefSeq" id="WP_205143522.1">
    <property type="nucleotide sequence ID" value="NZ_JAFBDN010000007.1"/>
</dbReference>
<comment type="similarity">
    <text evidence="1">Belongs to the diphosphomevalonate decarboxylase family.</text>
</comment>
<evidence type="ECO:0000256" key="7">
    <source>
        <dbReference type="ARBA" id="ARBA00023239"/>
    </source>
</evidence>
<feature type="domain" description="Mvd1 C-terminal" evidence="8">
    <location>
        <begin position="178"/>
        <end position="310"/>
    </location>
</feature>
<keyword evidence="11" id="KW-1185">Reference proteome</keyword>
<dbReference type="InterPro" id="IPR005935">
    <property type="entry name" value="Mev_decarb"/>
</dbReference>
<dbReference type="PANTHER" id="PTHR10977:SF3">
    <property type="entry name" value="DIPHOSPHOMEVALONATE DECARBOXYLASE"/>
    <property type="match status" value="1"/>
</dbReference>
<comment type="caution">
    <text evidence="10">The sequence shown here is derived from an EMBL/GenBank/DDBJ whole genome shotgun (WGS) entry which is preliminary data.</text>
</comment>
<dbReference type="InterPro" id="IPR041431">
    <property type="entry name" value="Mvd1_C"/>
</dbReference>
<keyword evidence="3" id="KW-0444">Lipid biosynthesis</keyword>
<feature type="domain" description="Diphosphomevalonate decarboxylase-like N-terminal" evidence="9">
    <location>
        <begin position="9"/>
        <end position="164"/>
    </location>
</feature>
<accession>A0ABT0VI55</accession>